<feature type="signal peptide" evidence="1">
    <location>
        <begin position="1"/>
        <end position="26"/>
    </location>
</feature>
<protein>
    <recommendedName>
        <fullName evidence="2">Chitin-binding type-4 domain-containing protein</fullName>
    </recommendedName>
</protein>
<dbReference type="PANTHER" id="PTHR21113:SF4">
    <property type="entry name" value="CHITIN-BINDING TYPE-4 DOMAIN-CONTAINING PROTEIN"/>
    <property type="match status" value="1"/>
</dbReference>
<dbReference type="EMBL" id="LJIJ01001391">
    <property type="protein sequence ID" value="ODM91873.1"/>
    <property type="molecule type" value="Genomic_DNA"/>
</dbReference>
<keyword evidence="4" id="KW-1185">Reference proteome</keyword>
<evidence type="ECO:0000313" key="3">
    <source>
        <dbReference type="EMBL" id="ODM91873.1"/>
    </source>
</evidence>
<dbReference type="OMA" id="GHAALYE"/>
<organism evidence="3 4">
    <name type="scientific">Orchesella cincta</name>
    <name type="common">Springtail</name>
    <name type="synonym">Podura cincta</name>
    <dbReference type="NCBI Taxonomy" id="48709"/>
    <lineage>
        <taxon>Eukaryota</taxon>
        <taxon>Metazoa</taxon>
        <taxon>Ecdysozoa</taxon>
        <taxon>Arthropoda</taxon>
        <taxon>Hexapoda</taxon>
        <taxon>Collembola</taxon>
        <taxon>Entomobryomorpha</taxon>
        <taxon>Entomobryoidea</taxon>
        <taxon>Orchesellidae</taxon>
        <taxon>Orchesellinae</taxon>
        <taxon>Orchesella</taxon>
    </lineage>
</organism>
<dbReference type="Pfam" id="PF03067">
    <property type="entry name" value="LPMO_10"/>
    <property type="match status" value="1"/>
</dbReference>
<reference evidence="3 4" key="1">
    <citation type="journal article" date="2016" name="Genome Biol. Evol.">
        <title>Gene Family Evolution Reflects Adaptation to Soil Environmental Stressors in the Genome of the Collembolan Orchesella cincta.</title>
        <authorList>
            <person name="Faddeeva-Vakhrusheva A."/>
            <person name="Derks M.F."/>
            <person name="Anvar S.Y."/>
            <person name="Agamennone V."/>
            <person name="Suring W."/>
            <person name="Smit S."/>
            <person name="van Straalen N.M."/>
            <person name="Roelofs D."/>
        </authorList>
    </citation>
    <scope>NUCLEOTIDE SEQUENCE [LARGE SCALE GENOMIC DNA]</scope>
    <source>
        <tissue evidence="3">Mixed pool</tissue>
    </source>
</reference>
<keyword evidence="1" id="KW-0732">Signal</keyword>
<dbReference type="STRING" id="48709.A0A1D2MFY1"/>
<dbReference type="InterPro" id="IPR004302">
    <property type="entry name" value="Cellulose/chitin-bd_N"/>
</dbReference>
<dbReference type="Proteomes" id="UP000094527">
    <property type="component" value="Unassembled WGS sequence"/>
</dbReference>
<dbReference type="PANTHER" id="PTHR21113">
    <property type="entry name" value="AGAP001705-PA"/>
    <property type="match status" value="1"/>
</dbReference>
<gene>
    <name evidence="3" type="ORF">Ocin01_14811</name>
</gene>
<dbReference type="AlphaFoldDB" id="A0A1D2MFY1"/>
<comment type="caution">
    <text evidence="3">The sequence shown here is derived from an EMBL/GenBank/DDBJ whole genome shotgun (WGS) entry which is preliminary data.</text>
</comment>
<proteinExistence type="predicted"/>
<feature type="chain" id="PRO_5008903954" description="Chitin-binding type-4 domain-containing protein" evidence="1">
    <location>
        <begin position="27"/>
        <end position="214"/>
    </location>
</feature>
<evidence type="ECO:0000313" key="4">
    <source>
        <dbReference type="Proteomes" id="UP000094527"/>
    </source>
</evidence>
<name>A0A1D2MFY1_ORCCI</name>
<sequence>MAFRRGIFLAIVVIITSEMSIHPVNSHGRVLDPLNRSSLWRCKEFDHLEPPKNWNDMELFCGGRLQQYEVNDGKCGVCGDPFDEPVPRANEDGGELYRGIIVRAYRSGAVIPVEVELTTSHKGWFEFKLCSKEDTASHLDQACFDEHPLELADGSGTNSKVPLKEEEGKILLCGYNLTLPKEVTCEHCVIQWHYETGNSWGIARTVWSVGMWTT</sequence>
<evidence type="ECO:0000256" key="1">
    <source>
        <dbReference type="SAM" id="SignalP"/>
    </source>
</evidence>
<dbReference type="OrthoDB" id="64893at2759"/>
<evidence type="ECO:0000259" key="2">
    <source>
        <dbReference type="Pfam" id="PF03067"/>
    </source>
</evidence>
<feature type="domain" description="Chitin-binding type-4" evidence="2">
    <location>
        <begin position="27"/>
        <end position="195"/>
    </location>
</feature>
<accession>A0A1D2MFY1</accession>